<accession>A0ABP9Z634</accession>
<feature type="chain" id="PRO_5046297332" evidence="2">
    <location>
        <begin position="20"/>
        <end position="82"/>
    </location>
</feature>
<comment type="caution">
    <text evidence="3">The sequence shown here is derived from an EMBL/GenBank/DDBJ whole genome shotgun (WGS) entry which is preliminary data.</text>
</comment>
<name>A0ABP9Z634_9FUNG</name>
<evidence type="ECO:0000313" key="4">
    <source>
        <dbReference type="Proteomes" id="UP001473302"/>
    </source>
</evidence>
<protein>
    <submittedName>
        <fullName evidence="3">Uncharacterized protein</fullName>
    </submittedName>
</protein>
<organism evidence="3 4">
    <name type="scientific">Mucor flavus</name>
    <dbReference type="NCBI Taxonomy" id="439312"/>
    <lineage>
        <taxon>Eukaryota</taxon>
        <taxon>Fungi</taxon>
        <taxon>Fungi incertae sedis</taxon>
        <taxon>Mucoromycota</taxon>
        <taxon>Mucoromycotina</taxon>
        <taxon>Mucoromycetes</taxon>
        <taxon>Mucorales</taxon>
        <taxon>Mucorineae</taxon>
        <taxon>Mucoraceae</taxon>
        <taxon>Mucor</taxon>
    </lineage>
</organism>
<dbReference type="EMBL" id="BAABUK010000021">
    <property type="protein sequence ID" value="GAA5814544.1"/>
    <property type="molecule type" value="Genomic_DNA"/>
</dbReference>
<keyword evidence="2" id="KW-0732">Signal</keyword>
<gene>
    <name evidence="3" type="ORF">MFLAVUS_008041</name>
</gene>
<evidence type="ECO:0000313" key="3">
    <source>
        <dbReference type="EMBL" id="GAA5814544.1"/>
    </source>
</evidence>
<feature type="region of interest" description="Disordered" evidence="1">
    <location>
        <begin position="35"/>
        <end position="54"/>
    </location>
</feature>
<proteinExistence type="predicted"/>
<dbReference type="Proteomes" id="UP001473302">
    <property type="component" value="Unassembled WGS sequence"/>
</dbReference>
<evidence type="ECO:0000256" key="2">
    <source>
        <dbReference type="SAM" id="SignalP"/>
    </source>
</evidence>
<feature type="signal peptide" evidence="2">
    <location>
        <begin position="1"/>
        <end position="19"/>
    </location>
</feature>
<evidence type="ECO:0000256" key="1">
    <source>
        <dbReference type="SAM" id="MobiDB-lite"/>
    </source>
</evidence>
<sequence length="82" mass="9030">MQTKCVLSLLVACIVMVNATPVNYKRSTLSEKNEVFEPMPPAVESPAKLPASKKEAGTDIEDIIAKTEARVNAIISENQWRD</sequence>
<keyword evidence="4" id="KW-1185">Reference proteome</keyword>
<reference evidence="3 4" key="1">
    <citation type="submission" date="2024-04" db="EMBL/GenBank/DDBJ databases">
        <title>genome sequences of Mucor flavus KT1a and Helicostylum pulchrum KT1b strains isolated from the surface of a dry-aged beef.</title>
        <authorList>
            <person name="Toyotome T."/>
            <person name="Hosono M."/>
            <person name="Torimaru M."/>
            <person name="Fukuda K."/>
            <person name="Mikami N."/>
        </authorList>
    </citation>
    <scope>NUCLEOTIDE SEQUENCE [LARGE SCALE GENOMIC DNA]</scope>
    <source>
        <strain evidence="3 4">KT1a</strain>
    </source>
</reference>